<dbReference type="Proteomes" id="UP000297549">
    <property type="component" value="Unassembled WGS sequence"/>
</dbReference>
<accession>A0A4Z0PSN2</accession>
<dbReference type="OrthoDB" id="9881228at2"/>
<dbReference type="RefSeq" id="WP_135465529.1">
    <property type="nucleotide sequence ID" value="NZ_SRLC01000003.1"/>
</dbReference>
<dbReference type="AlphaFoldDB" id="A0A4Z0PSN2"/>
<reference evidence="2 3" key="1">
    <citation type="submission" date="2019-04" db="EMBL/GenBank/DDBJ databases">
        <authorList>
            <person name="Feng G."/>
            <person name="Zhang J."/>
            <person name="Zhu H."/>
        </authorList>
    </citation>
    <scope>NUCLEOTIDE SEQUENCE [LARGE SCALE GENOMIC DNA]</scope>
    <source>
        <strain evidence="2 3">JCM 31653</strain>
    </source>
</reference>
<feature type="transmembrane region" description="Helical" evidence="1">
    <location>
        <begin position="36"/>
        <end position="57"/>
    </location>
</feature>
<evidence type="ECO:0000256" key="1">
    <source>
        <dbReference type="SAM" id="Phobius"/>
    </source>
</evidence>
<keyword evidence="1" id="KW-0472">Membrane</keyword>
<comment type="caution">
    <text evidence="2">The sequence shown here is derived from an EMBL/GenBank/DDBJ whole genome shotgun (WGS) entry which is preliminary data.</text>
</comment>
<sequence length="123" mass="13574">MFLQLLASLIGVGQLLAVLLPERLHFLFRHPDVLQLSWYAAILVLLASFAIGFLLVLQSLWRRQLGPALKWLLVALSGLGSGLFFWSATMFLLMGSMGDPGPAEAARMEAREQLVADSLARRP</sequence>
<feature type="transmembrane region" description="Helical" evidence="1">
    <location>
        <begin position="69"/>
        <end position="94"/>
    </location>
</feature>
<organism evidence="2 3">
    <name type="scientific">Hymenobacter aquaticus</name>
    <dbReference type="NCBI Taxonomy" id="1867101"/>
    <lineage>
        <taxon>Bacteria</taxon>
        <taxon>Pseudomonadati</taxon>
        <taxon>Bacteroidota</taxon>
        <taxon>Cytophagia</taxon>
        <taxon>Cytophagales</taxon>
        <taxon>Hymenobacteraceae</taxon>
        <taxon>Hymenobacter</taxon>
    </lineage>
</organism>
<keyword evidence="1" id="KW-1133">Transmembrane helix</keyword>
<dbReference type="EMBL" id="SRLC01000003">
    <property type="protein sequence ID" value="TGE20730.1"/>
    <property type="molecule type" value="Genomic_DNA"/>
</dbReference>
<keyword evidence="1" id="KW-0812">Transmembrane</keyword>
<protein>
    <submittedName>
        <fullName evidence="2">Uncharacterized protein</fullName>
    </submittedName>
</protein>
<gene>
    <name evidence="2" type="ORF">E5K00_22365</name>
</gene>
<name>A0A4Z0PSN2_9BACT</name>
<evidence type="ECO:0000313" key="2">
    <source>
        <dbReference type="EMBL" id="TGE20730.1"/>
    </source>
</evidence>
<proteinExistence type="predicted"/>
<keyword evidence="3" id="KW-1185">Reference proteome</keyword>
<evidence type="ECO:0000313" key="3">
    <source>
        <dbReference type="Proteomes" id="UP000297549"/>
    </source>
</evidence>